<dbReference type="EMBL" id="BIMN01000002">
    <property type="protein sequence ID" value="GCE63498.1"/>
    <property type="molecule type" value="Genomic_DNA"/>
</dbReference>
<sequence length="59" mass="6416">MTKGYSSESSDETTALNKVCDSNYKKSKTEFSGDDAKATLKAEVERFCTLDGKGSLKVD</sequence>
<name>A0A478FPS8_9MOLU</name>
<protein>
    <submittedName>
        <fullName evidence="1">Uncharacterized protein</fullName>
    </submittedName>
</protein>
<dbReference type="RefSeq" id="WP_216083559.1">
    <property type="nucleotide sequence ID" value="NZ_CACTIB010000031.1"/>
</dbReference>
<accession>A0A478FPS8</accession>
<evidence type="ECO:0000313" key="1">
    <source>
        <dbReference type="EMBL" id="GCE63498.1"/>
    </source>
</evidence>
<gene>
    <name evidence="1" type="ORF">MHSWG343_04950</name>
</gene>
<dbReference type="AlphaFoldDB" id="A0A478FPS8"/>
<comment type="caution">
    <text evidence="1">The sequence shown here is derived from an EMBL/GenBank/DDBJ whole genome shotgun (WGS) entry which is preliminary data.</text>
</comment>
<dbReference type="Proteomes" id="UP000324831">
    <property type="component" value="Unassembled WGS sequence"/>
</dbReference>
<reference evidence="1 2" key="1">
    <citation type="submission" date="2019-01" db="EMBL/GenBank/DDBJ databases">
        <title>Draft genome sequences of Candidatus Mycoplasma haemohominis SWG34-3 identified from a patient with pyrexia, anemia and liver dysfunction.</title>
        <authorList>
            <person name="Sekizuka T."/>
            <person name="Hattori N."/>
            <person name="Katano H."/>
            <person name="Takuma T."/>
            <person name="Ito T."/>
            <person name="Arai N."/>
            <person name="Yanai R."/>
            <person name="Ishii S."/>
            <person name="Miura Y."/>
            <person name="Tokunaga T."/>
            <person name="Watanabe H."/>
            <person name="Nomura N."/>
            <person name="Eguchi J."/>
            <person name="Arai T."/>
            <person name="Hasegawa H."/>
            <person name="Nakamaki T."/>
            <person name="Wakita T."/>
            <person name="Niki Y."/>
            <person name="Kuroda M."/>
        </authorList>
    </citation>
    <scope>NUCLEOTIDE SEQUENCE [LARGE SCALE GENOMIC DNA]</scope>
    <source>
        <strain evidence="1">SWG34-3</strain>
    </source>
</reference>
<proteinExistence type="predicted"/>
<evidence type="ECO:0000313" key="2">
    <source>
        <dbReference type="Proteomes" id="UP000324831"/>
    </source>
</evidence>
<organism evidence="1 2">
    <name type="scientific">Candidatus Mycoplasma haematohominis</name>
    <dbReference type="NCBI Taxonomy" id="1494318"/>
    <lineage>
        <taxon>Bacteria</taxon>
        <taxon>Bacillati</taxon>
        <taxon>Mycoplasmatota</taxon>
        <taxon>Mollicutes</taxon>
        <taxon>Mycoplasmataceae</taxon>
        <taxon>Mycoplasma</taxon>
    </lineage>
</organism>